<evidence type="ECO:0000313" key="2">
    <source>
        <dbReference type="EMBL" id="QJH94278.1"/>
    </source>
</evidence>
<protein>
    <submittedName>
        <fullName evidence="1">Uncharacterized protein</fullName>
    </submittedName>
</protein>
<evidence type="ECO:0000313" key="1">
    <source>
        <dbReference type="EMBL" id="QJA44562.1"/>
    </source>
</evidence>
<gene>
    <name evidence="1" type="ORF">TM448A00111_0065</name>
    <name evidence="2" type="ORF">TM448B00196_0065</name>
</gene>
<dbReference type="EMBL" id="MT144598">
    <property type="protein sequence ID" value="QJH94278.1"/>
    <property type="molecule type" value="Genomic_DNA"/>
</dbReference>
<sequence length="183" mass="19623">MKITKFSHGLVFLMLVSNAVGCAVIPSPVGVQAIQTSVQEITVTGSTITFSETLRGIQAVVSGQPNTFVVRMRDMYTLGFPYKGSWGIVTFSKNGFEATHLKEMVRATRTSPLTLTSLVKSMTDSGGKFVPHTQIPPALIIALSDLVAWVGQAGLRLITIPILIIPVFDGGLYCPPELCLVEG</sequence>
<organism evidence="1">
    <name type="scientific">viral metagenome</name>
    <dbReference type="NCBI Taxonomy" id="1070528"/>
    <lineage>
        <taxon>unclassified sequences</taxon>
        <taxon>metagenomes</taxon>
        <taxon>organismal metagenomes</taxon>
    </lineage>
</organism>
<proteinExistence type="predicted"/>
<dbReference type="EMBL" id="MT143977">
    <property type="protein sequence ID" value="QJA44562.1"/>
    <property type="molecule type" value="Genomic_DNA"/>
</dbReference>
<dbReference type="AlphaFoldDB" id="A0A6H1ZAS4"/>
<name>A0A6H1ZAS4_9ZZZZ</name>
<accession>A0A6H1ZAS4</accession>
<reference evidence="1" key="1">
    <citation type="submission" date="2020-03" db="EMBL/GenBank/DDBJ databases">
        <title>The deep terrestrial virosphere.</title>
        <authorList>
            <person name="Holmfeldt K."/>
            <person name="Nilsson E."/>
            <person name="Simone D."/>
            <person name="Lopez-Fernandez M."/>
            <person name="Wu X."/>
            <person name="de Brujin I."/>
            <person name="Lundin D."/>
            <person name="Andersson A."/>
            <person name="Bertilsson S."/>
            <person name="Dopson M."/>
        </authorList>
    </citation>
    <scope>NUCLEOTIDE SEQUENCE</scope>
    <source>
        <strain evidence="1">TM448A00111</strain>
        <strain evidence="2">TM448B00196</strain>
    </source>
</reference>